<organism evidence="8">
    <name type="scientific">Tetraodon nigroviridis</name>
    <name type="common">Spotted green pufferfish</name>
    <name type="synonym">Chelonodon nigroviridis</name>
    <dbReference type="NCBI Taxonomy" id="99883"/>
    <lineage>
        <taxon>Eukaryota</taxon>
        <taxon>Metazoa</taxon>
        <taxon>Chordata</taxon>
        <taxon>Craniata</taxon>
        <taxon>Vertebrata</taxon>
        <taxon>Euteleostomi</taxon>
        <taxon>Actinopterygii</taxon>
        <taxon>Neopterygii</taxon>
        <taxon>Teleostei</taxon>
        <taxon>Neoteleostei</taxon>
        <taxon>Acanthomorphata</taxon>
        <taxon>Eupercaria</taxon>
        <taxon>Tetraodontiformes</taxon>
        <taxon>Tetradontoidea</taxon>
        <taxon>Tetraodontidae</taxon>
        <taxon>Tetraodon</taxon>
    </lineage>
</organism>
<feature type="region of interest" description="Disordered" evidence="7">
    <location>
        <begin position="81"/>
        <end position="218"/>
    </location>
</feature>
<dbReference type="OMA" id="WDCTALA"/>
<evidence type="ECO:0000256" key="7">
    <source>
        <dbReference type="SAM" id="MobiDB-lite"/>
    </source>
</evidence>
<accession>Q4SA31</accession>
<reference evidence="8" key="2">
    <citation type="submission" date="2004-02" db="EMBL/GenBank/DDBJ databases">
        <authorList>
            <consortium name="Genoscope"/>
            <consortium name="Whitehead Institute Centre for Genome Research"/>
        </authorList>
    </citation>
    <scope>NUCLEOTIDE SEQUENCE</scope>
</reference>
<dbReference type="Pfam" id="PF23999">
    <property type="entry name" value="CUSTOS"/>
    <property type="match status" value="1"/>
</dbReference>
<evidence type="ECO:0000256" key="5">
    <source>
        <dbReference type="ARBA" id="ARBA00022687"/>
    </source>
</evidence>
<keyword evidence="6" id="KW-0539">Nucleus</keyword>
<evidence type="ECO:0000313" key="9">
    <source>
        <dbReference type="Ensembl" id="ENSTNIP00000014414.1"/>
    </source>
</evidence>
<evidence type="ECO:0000313" key="8">
    <source>
        <dbReference type="EMBL" id="CAG02501.1"/>
    </source>
</evidence>
<evidence type="ECO:0000256" key="6">
    <source>
        <dbReference type="ARBA" id="ARBA00023242"/>
    </source>
</evidence>
<feature type="compositionally biased region" description="Basic and acidic residues" evidence="7">
    <location>
        <begin position="14"/>
        <end position="35"/>
    </location>
</feature>
<name>Q4SA31_TETNG</name>
<sequence>MAVDSDDSSSSDEEALRRCQEAVWETKTDRHKDAESSAQQSKRLVATKHEHDGNELQVTQGFRTHVARKLEHLLDRVITQAETSSVELKHGDDDDGDDEGFRLFTTSIPGHTATAPVAPVRRQPVPSSSDSDGEMEARLKEAAVSIRDLLPSAAALPSPDDGQMRENVVKEEKTKRKKKKKRTQSPADANGRSEQDAHVKVKRKKKRRDGNTKEEAPN</sequence>
<evidence type="ECO:0000313" key="10">
    <source>
        <dbReference type="Proteomes" id="UP000007303"/>
    </source>
</evidence>
<reference evidence="9" key="3">
    <citation type="submission" date="2025-05" db="UniProtKB">
        <authorList>
            <consortium name="Ensembl"/>
        </authorList>
    </citation>
    <scope>IDENTIFICATION</scope>
</reference>
<gene>
    <name evidence="8" type="ORF">GSTENG00021629001</name>
</gene>
<proteinExistence type="inferred from homology"/>
<reference evidence="8 10" key="1">
    <citation type="journal article" date="2004" name="Nature">
        <title>Genome duplication in the teleost fish Tetraodon nigroviridis reveals the early vertebrate proto-karyotype.</title>
        <authorList>
            <person name="Jaillon O."/>
            <person name="Aury J.-M."/>
            <person name="Brunet F."/>
            <person name="Petit J.-L."/>
            <person name="Stange-Thomann N."/>
            <person name="Mauceli E."/>
            <person name="Bouneau L."/>
            <person name="Fischer C."/>
            <person name="Ozouf-Costaz C."/>
            <person name="Bernot A."/>
            <person name="Nicaud S."/>
            <person name="Jaffe D."/>
            <person name="Fisher S."/>
            <person name="Lutfalla G."/>
            <person name="Dossat C."/>
            <person name="Segurens B."/>
            <person name="Dasilva C."/>
            <person name="Salanoubat M."/>
            <person name="Levy M."/>
            <person name="Boudet N."/>
            <person name="Castellano S."/>
            <person name="Anthouard V."/>
            <person name="Jubin C."/>
            <person name="Castelli V."/>
            <person name="Katinka M."/>
            <person name="Vacherie B."/>
            <person name="Biemont C."/>
            <person name="Skalli Z."/>
            <person name="Cattolico L."/>
            <person name="Poulain J."/>
            <person name="De Berardinis V."/>
            <person name="Cruaud C."/>
            <person name="Duprat S."/>
            <person name="Brottier P."/>
            <person name="Coutanceau J.-P."/>
            <person name="Gouzy J."/>
            <person name="Parra G."/>
            <person name="Lardier G."/>
            <person name="Chapple C."/>
            <person name="McKernan K.J."/>
            <person name="McEwan P."/>
            <person name="Bosak S."/>
            <person name="Kellis M."/>
            <person name="Volff J.-N."/>
            <person name="Guigo R."/>
            <person name="Zody M.C."/>
            <person name="Mesirov J."/>
            <person name="Lindblad-Toh K."/>
            <person name="Birren B."/>
            <person name="Nusbaum C."/>
            <person name="Kahn D."/>
            <person name="Robinson-Rechavi M."/>
            <person name="Laudet V."/>
            <person name="Schachter V."/>
            <person name="Quetier F."/>
            <person name="Saurin W."/>
            <person name="Scarpelli C."/>
            <person name="Wincker P."/>
            <person name="Lander E.S."/>
            <person name="Weissenbach J."/>
            <person name="Roest Crollius H."/>
        </authorList>
    </citation>
    <scope>NUCLEOTIDE SEQUENCE [LARGE SCALE GENOMIC DNA]</scope>
</reference>
<dbReference type="InterPro" id="IPR026694">
    <property type="entry name" value="CUSTOS"/>
</dbReference>
<dbReference type="KEGG" id="tng:GSTEN00021629G001"/>
<dbReference type="GO" id="GO:0005635">
    <property type="term" value="C:nuclear envelope"/>
    <property type="evidence" value="ECO:0007669"/>
    <property type="project" value="UniProtKB-SubCell"/>
</dbReference>
<dbReference type="AlphaFoldDB" id="Q4SA31"/>
<dbReference type="EMBL" id="CAAE01014692">
    <property type="protein sequence ID" value="CAG02501.1"/>
    <property type="molecule type" value="Genomic_DNA"/>
</dbReference>
<feature type="compositionally biased region" description="Basic and acidic residues" evidence="7">
    <location>
        <begin position="162"/>
        <end position="174"/>
    </location>
</feature>
<dbReference type="GO" id="GO:0060061">
    <property type="term" value="P:Spemann organizer formation"/>
    <property type="evidence" value="ECO:0007669"/>
    <property type="project" value="TreeGrafter"/>
</dbReference>
<comment type="similarity">
    <text evidence="2">Belongs to the CUSTOS family.</text>
</comment>
<evidence type="ECO:0000256" key="3">
    <source>
        <dbReference type="ARBA" id="ARBA00013465"/>
    </source>
</evidence>
<dbReference type="GO" id="GO:0016055">
    <property type="term" value="P:Wnt signaling pathway"/>
    <property type="evidence" value="ECO:0007669"/>
    <property type="project" value="UniProtKB-KW"/>
</dbReference>
<evidence type="ECO:0000256" key="1">
    <source>
        <dbReference type="ARBA" id="ARBA00004259"/>
    </source>
</evidence>
<dbReference type="Ensembl" id="ENSTNIT00000014613.1">
    <property type="protein sequence ID" value="ENSTNIP00000014414.1"/>
    <property type="gene ID" value="ENSTNIG00000011467.1"/>
</dbReference>
<feature type="compositionally biased region" description="Acidic residues" evidence="7">
    <location>
        <begin position="1"/>
        <end position="13"/>
    </location>
</feature>
<keyword evidence="10" id="KW-1185">Reference proteome</keyword>
<dbReference type="GO" id="GO:0030178">
    <property type="term" value="P:negative regulation of Wnt signaling pathway"/>
    <property type="evidence" value="ECO:0007669"/>
    <property type="project" value="TreeGrafter"/>
</dbReference>
<dbReference type="OrthoDB" id="10053459at2759"/>
<feature type="compositionally biased region" description="Low complexity" evidence="7">
    <location>
        <begin position="115"/>
        <end position="130"/>
    </location>
</feature>
<protein>
    <recommendedName>
        <fullName evidence="3">Protein CUSTOS</fullName>
    </recommendedName>
</protein>
<dbReference type="PANTHER" id="PTHR14482">
    <property type="entry name" value="CHROMOSOME 12 ORF 43 HOMOLOG"/>
    <property type="match status" value="1"/>
</dbReference>
<dbReference type="Proteomes" id="UP000007303">
    <property type="component" value="Unassembled WGS sequence"/>
</dbReference>
<comment type="subcellular location">
    <subcellularLocation>
        <location evidence="1">Nucleus envelope</location>
    </subcellularLocation>
</comment>
<feature type="compositionally biased region" description="Basic and acidic residues" evidence="7">
    <location>
        <begin position="209"/>
        <end position="218"/>
    </location>
</feature>
<evidence type="ECO:0000256" key="2">
    <source>
        <dbReference type="ARBA" id="ARBA00008632"/>
    </source>
</evidence>
<dbReference type="GeneTree" id="ENSGT00390000010771"/>
<keyword evidence="5" id="KW-0879">Wnt signaling pathway</keyword>
<dbReference type="HOGENOM" id="CLU_092827_1_0_1"/>
<dbReference type="PANTHER" id="PTHR14482:SF0">
    <property type="entry name" value="PROTEIN CUSTOS"/>
    <property type="match status" value="1"/>
</dbReference>
<evidence type="ECO:0000256" key="4">
    <source>
        <dbReference type="ARBA" id="ARBA00022473"/>
    </source>
</evidence>
<keyword evidence="4" id="KW-0217">Developmental protein</keyword>
<dbReference type="STRING" id="99883.ENSTNIP00000014414"/>
<feature type="region of interest" description="Disordered" evidence="7">
    <location>
        <begin position="1"/>
        <end position="42"/>
    </location>
</feature>